<name>Q00ZZ7_OSTTA</name>
<evidence type="ECO:0000313" key="2">
    <source>
        <dbReference type="EMBL" id="CAL56135.1"/>
    </source>
</evidence>
<dbReference type="EMBL" id="CAID01000010">
    <property type="protein sequence ID" value="CAL56135.1"/>
    <property type="molecule type" value="Genomic_DNA"/>
</dbReference>
<organism evidence="2 3">
    <name type="scientific">Ostreococcus tauri</name>
    <name type="common">Marine green alga</name>
    <dbReference type="NCBI Taxonomy" id="70448"/>
    <lineage>
        <taxon>Eukaryota</taxon>
        <taxon>Viridiplantae</taxon>
        <taxon>Chlorophyta</taxon>
        <taxon>Mamiellophyceae</taxon>
        <taxon>Mamiellales</taxon>
        <taxon>Bathycoccaceae</taxon>
        <taxon>Ostreococcus</taxon>
    </lineage>
</organism>
<dbReference type="GeneID" id="9832341"/>
<evidence type="ECO:0000313" key="3">
    <source>
        <dbReference type="Proteomes" id="UP000009170"/>
    </source>
</evidence>
<sequence length="402" mass="45854">MRRAVTPRAVRRERRVGSVDGARGISVRAHARSRRGRRDRGRGDDDDFKRELNVEPEAWLERDETNGKRGENGVNGKLQGGDASASGEKKTKTVEADLVEDVSEEAQEEDVQDFVESVVMSESEETFALQKKRMQLIIEEKEWELESPNTSEDDKMYKLVEYVNAVEAFKELCSNEVPNTVGDLLGQYVTVHHLDIGAPGYDEAMAFLGLDEEDEDEELDVESLKRLARMQVEYAMDNDDDDSDDEDDGEDFTVEFHFENEDIEPLRGLHCAQDVEGNWRWLEDDEGRVLPALPFGDFNTKLMGVEYMIKAGLNVNSLHEEIDPIELLSFEGCKTWEETLRVMQEAQEALKHLEETGWKVDTRSWSSEQERLIVVKELSPLRTMSAAVIEAANEDDQEQDEN</sequence>
<dbReference type="RefSeq" id="XP_003081611.1">
    <property type="nucleotide sequence ID" value="XM_003081563.1"/>
</dbReference>
<evidence type="ECO:0000256" key="1">
    <source>
        <dbReference type="SAM" id="MobiDB-lite"/>
    </source>
</evidence>
<dbReference type="OrthoDB" id="498175at2759"/>
<dbReference type="AlphaFoldDB" id="Q00ZZ7"/>
<keyword evidence="3" id="KW-1185">Reference proteome</keyword>
<gene>
    <name evidence="2" type="ORF">OT_ostta10g01750</name>
</gene>
<dbReference type="InParanoid" id="Q00ZZ7"/>
<feature type="region of interest" description="Disordered" evidence="1">
    <location>
        <begin position="1"/>
        <end position="93"/>
    </location>
</feature>
<protein>
    <submittedName>
        <fullName evidence="2">Unnamed product</fullName>
    </submittedName>
</protein>
<feature type="compositionally biased region" description="Basic residues" evidence="1">
    <location>
        <begin position="1"/>
        <end position="14"/>
    </location>
</feature>
<reference evidence="3" key="1">
    <citation type="journal article" date="2006" name="Proc. Natl. Acad. Sci. U.S.A.">
        <title>Genome analysis of the smallest free-living eukaryote Ostreococcus tauri unveils many unique features.</title>
        <authorList>
            <person name="Derelle E."/>
            <person name="Ferraz C."/>
            <person name="Rombauts S."/>
            <person name="Rouze P."/>
            <person name="Worden A.Z."/>
            <person name="Robbens S."/>
            <person name="Partensky F."/>
            <person name="Degroeve S."/>
            <person name="Echeynie S."/>
            <person name="Cooke R."/>
            <person name="Saeys Y."/>
            <person name="Wuyts J."/>
            <person name="Jabbari K."/>
            <person name="Bowler C."/>
            <person name="Panaud O."/>
            <person name="Piegu B."/>
            <person name="Ball S.G."/>
            <person name="Ral J.-P."/>
            <person name="Bouget F.-Y."/>
            <person name="Piganeau G."/>
            <person name="De Baets B."/>
            <person name="Picard A."/>
            <person name="Delseny M."/>
            <person name="Demaille J."/>
            <person name="Van de Peer Y."/>
            <person name="Moreau H."/>
        </authorList>
    </citation>
    <scope>NUCLEOTIDE SEQUENCE [LARGE SCALE GENOMIC DNA]</scope>
    <source>
        <strain evidence="3">OTTH 0595 / CCAP 157/2 / RCC745</strain>
    </source>
</reference>
<feature type="compositionally biased region" description="Basic residues" evidence="1">
    <location>
        <begin position="29"/>
        <end position="40"/>
    </location>
</feature>
<comment type="caution">
    <text evidence="2">The sequence shown here is derived from an EMBL/GenBank/DDBJ whole genome shotgun (WGS) entry which is preliminary data.</text>
</comment>
<dbReference type="KEGG" id="ota:OT_ostta10g01750"/>
<accession>Q00ZZ7</accession>
<reference evidence="2 3" key="2">
    <citation type="journal article" date="2014" name="BMC Genomics">
        <title>An improved genome of the model marine alga Ostreococcus tauri unfolds by assessing Illumina de novo assemblies.</title>
        <authorList>
            <person name="Blanc-Mathieu R."/>
            <person name="Verhelst B."/>
            <person name="Derelle E."/>
            <person name="Rombauts S."/>
            <person name="Bouget F.Y."/>
            <person name="Carre I."/>
            <person name="Chateau A."/>
            <person name="Eyre-Walker A."/>
            <person name="Grimsley N."/>
            <person name="Moreau H."/>
            <person name="Piegu B."/>
            <person name="Rivals E."/>
            <person name="Schackwitz W."/>
            <person name="Van de Peer Y."/>
            <person name="Piganeau G."/>
        </authorList>
    </citation>
    <scope>NUCLEOTIDE SEQUENCE [LARGE SCALE GENOMIC DNA]</scope>
    <source>
        <strain evidence="3">OTTH 0595 / CCAP 157/2 / RCC745</strain>
    </source>
</reference>
<proteinExistence type="predicted"/>
<feature type="compositionally biased region" description="Basic and acidic residues" evidence="1">
    <location>
        <begin position="41"/>
        <end position="71"/>
    </location>
</feature>
<dbReference type="OMA" id="HCAQDVE"/>
<dbReference type="Proteomes" id="UP000009170">
    <property type="component" value="Unassembled WGS sequence"/>
</dbReference>